<evidence type="ECO:0000256" key="1">
    <source>
        <dbReference type="ARBA" id="ARBA00023015"/>
    </source>
</evidence>
<dbReference type="SUPFAM" id="SSF46689">
    <property type="entry name" value="Homeodomain-like"/>
    <property type="match status" value="1"/>
</dbReference>
<dbReference type="InterPro" id="IPR018060">
    <property type="entry name" value="HTH_AraC"/>
</dbReference>
<keyword evidence="3" id="KW-0804">Transcription</keyword>
<reference evidence="6 7" key="1">
    <citation type="journal article" date="2010" name="Syst. Appl. Microbiol.">
        <title>Four new species of Chryseobacterium from the rhizosphere of coastal sand dune plants, Chryseobacterium elymi sp. nov., Chryseobacterium hagamense sp. nov., Chryseobacterium lathyri sp. nov. and Chryseobacterium rhizosphaerae sp. nov.</title>
        <authorList>
            <person name="Cho S.H."/>
            <person name="Lee K.S."/>
            <person name="Shin D.S."/>
            <person name="Han J.H."/>
            <person name="Park K.S."/>
            <person name="Lee C.H."/>
            <person name="Park K.H."/>
            <person name="Kim S.B."/>
        </authorList>
    </citation>
    <scope>NUCLEOTIDE SEQUENCE [LARGE SCALE GENOMIC DNA]</scope>
    <source>
        <strain evidence="6 7">KCTC 22547</strain>
    </source>
</reference>
<dbReference type="PROSITE" id="PS01124">
    <property type="entry name" value="HTH_ARAC_FAMILY_2"/>
    <property type="match status" value="1"/>
</dbReference>
<feature type="transmembrane region" description="Helical" evidence="4">
    <location>
        <begin position="117"/>
        <end position="135"/>
    </location>
</feature>
<evidence type="ECO:0000313" key="7">
    <source>
        <dbReference type="Proteomes" id="UP000257030"/>
    </source>
</evidence>
<comment type="caution">
    <text evidence="6">The sequence shown here is derived from an EMBL/GenBank/DDBJ whole genome shotgun (WGS) entry which is preliminary data.</text>
</comment>
<keyword evidence="4" id="KW-1133">Transmembrane helix</keyword>
<keyword evidence="4" id="KW-0472">Membrane</keyword>
<evidence type="ECO:0000256" key="4">
    <source>
        <dbReference type="SAM" id="Phobius"/>
    </source>
</evidence>
<dbReference type="RefSeq" id="WP_116012091.1">
    <property type="nucleotide sequence ID" value="NZ_QNUH01000008.1"/>
</dbReference>
<evidence type="ECO:0000313" key="6">
    <source>
        <dbReference type="EMBL" id="REC77483.1"/>
    </source>
</evidence>
<keyword evidence="1" id="KW-0805">Transcription regulation</keyword>
<dbReference type="AlphaFoldDB" id="A0A3D9DHL3"/>
<sequence>MGKNFSREMVWLGKAEIYTFLKKPDSAFYYLHKLYREKQPIKCTYENELKIYYLLSLNYENSGDNANAYKFAKLNLSEISKKKIQDISGNSFLGKHEEIEIKSISDEIIRKNKKNTFLFTAFIILISVVVIFYNYNKIKKRFFTEFQREVKERKLFPMETFTIEKNKKSIIVEDKVVNRILNNLDLLESKKMFLSKNFKLTSMAKQLNTNTAYLSKILNEHKGISFSEYINDLRINYVLKELEQNTIFRKYTIQTISEEIGYKSPTTFIKAFKERTEMTPSQYIKKLNNL</sequence>
<protein>
    <recommendedName>
        <fullName evidence="5">HTH araC/xylS-type domain-containing protein</fullName>
    </recommendedName>
</protein>
<dbReference type="EMBL" id="QNUH01000008">
    <property type="protein sequence ID" value="REC77483.1"/>
    <property type="molecule type" value="Genomic_DNA"/>
</dbReference>
<dbReference type="Gene3D" id="1.10.10.60">
    <property type="entry name" value="Homeodomain-like"/>
    <property type="match status" value="2"/>
</dbReference>
<dbReference type="Pfam" id="PF12833">
    <property type="entry name" value="HTH_18"/>
    <property type="match status" value="1"/>
</dbReference>
<dbReference type="SMART" id="SM00342">
    <property type="entry name" value="HTH_ARAC"/>
    <property type="match status" value="1"/>
</dbReference>
<name>A0A3D9DHL3_9FLAO</name>
<dbReference type="OrthoDB" id="5295174at2"/>
<feature type="domain" description="HTH araC/xylS-type" evidence="5">
    <location>
        <begin position="174"/>
        <end position="286"/>
    </location>
</feature>
<keyword evidence="4" id="KW-0812">Transmembrane</keyword>
<dbReference type="PANTHER" id="PTHR43280:SF2">
    <property type="entry name" value="HTH-TYPE TRANSCRIPTIONAL REGULATOR EXSA"/>
    <property type="match status" value="1"/>
</dbReference>
<dbReference type="Proteomes" id="UP000257030">
    <property type="component" value="Unassembled WGS sequence"/>
</dbReference>
<dbReference type="PANTHER" id="PTHR43280">
    <property type="entry name" value="ARAC-FAMILY TRANSCRIPTIONAL REGULATOR"/>
    <property type="match status" value="1"/>
</dbReference>
<evidence type="ECO:0000256" key="3">
    <source>
        <dbReference type="ARBA" id="ARBA00023163"/>
    </source>
</evidence>
<keyword evidence="2" id="KW-0238">DNA-binding</keyword>
<evidence type="ECO:0000259" key="5">
    <source>
        <dbReference type="PROSITE" id="PS01124"/>
    </source>
</evidence>
<accession>A0A3D9DHL3</accession>
<organism evidence="6 7">
    <name type="scientific">Chryseobacterium elymi</name>
    <dbReference type="NCBI Taxonomy" id="395936"/>
    <lineage>
        <taxon>Bacteria</taxon>
        <taxon>Pseudomonadati</taxon>
        <taxon>Bacteroidota</taxon>
        <taxon>Flavobacteriia</taxon>
        <taxon>Flavobacteriales</taxon>
        <taxon>Weeksellaceae</taxon>
        <taxon>Chryseobacterium group</taxon>
        <taxon>Chryseobacterium</taxon>
    </lineage>
</organism>
<dbReference type="InterPro" id="IPR009057">
    <property type="entry name" value="Homeodomain-like_sf"/>
</dbReference>
<evidence type="ECO:0000256" key="2">
    <source>
        <dbReference type="ARBA" id="ARBA00023125"/>
    </source>
</evidence>
<dbReference type="GO" id="GO:0043565">
    <property type="term" value="F:sequence-specific DNA binding"/>
    <property type="evidence" value="ECO:0007669"/>
    <property type="project" value="InterPro"/>
</dbReference>
<gene>
    <name evidence="6" type="ORF">DRF60_10855</name>
</gene>
<dbReference type="GO" id="GO:0003700">
    <property type="term" value="F:DNA-binding transcription factor activity"/>
    <property type="evidence" value="ECO:0007669"/>
    <property type="project" value="InterPro"/>
</dbReference>
<keyword evidence="7" id="KW-1185">Reference proteome</keyword>
<proteinExistence type="predicted"/>